<dbReference type="AlphaFoldDB" id="A0A2A6FTG7"/>
<name>A0A2A6FTG7_9MICO</name>
<evidence type="ECO:0000313" key="5">
    <source>
        <dbReference type="EMBL" id="PDQ35950.1"/>
    </source>
</evidence>
<keyword evidence="1" id="KW-0813">Transport</keyword>
<keyword evidence="2" id="KW-0547">Nucleotide-binding</keyword>
<organism evidence="5 6">
    <name type="scientific">Candidatus Lumbricidiphila eiseniae</name>
    <dbReference type="NCBI Taxonomy" id="1969409"/>
    <lineage>
        <taxon>Bacteria</taxon>
        <taxon>Bacillati</taxon>
        <taxon>Actinomycetota</taxon>
        <taxon>Actinomycetes</taxon>
        <taxon>Micrococcales</taxon>
        <taxon>Microbacteriaceae</taxon>
        <taxon>Candidatus Lumbricidiphila</taxon>
    </lineage>
</organism>
<reference evidence="6" key="1">
    <citation type="submission" date="2017-03" db="EMBL/GenBank/DDBJ databases">
        <authorList>
            <person name="Lund M.B."/>
        </authorList>
    </citation>
    <scope>NUCLEOTIDE SEQUENCE [LARGE SCALE GENOMIC DNA]</scope>
</reference>
<evidence type="ECO:0000313" key="6">
    <source>
        <dbReference type="Proteomes" id="UP000219994"/>
    </source>
</evidence>
<dbReference type="PANTHER" id="PTHR42939">
    <property type="entry name" value="ABC TRANSPORTER ATP-BINDING PROTEIN ALBC-RELATED"/>
    <property type="match status" value="1"/>
</dbReference>
<dbReference type="EMBL" id="NAEP01000024">
    <property type="protein sequence ID" value="PDQ35950.1"/>
    <property type="molecule type" value="Genomic_DNA"/>
</dbReference>
<dbReference type="InterPro" id="IPR051782">
    <property type="entry name" value="ABC_Transporter_VariousFunc"/>
</dbReference>
<evidence type="ECO:0000256" key="3">
    <source>
        <dbReference type="ARBA" id="ARBA00022840"/>
    </source>
</evidence>
<dbReference type="GO" id="GO:0016887">
    <property type="term" value="F:ATP hydrolysis activity"/>
    <property type="evidence" value="ECO:0007669"/>
    <property type="project" value="InterPro"/>
</dbReference>
<keyword evidence="3" id="KW-0067">ATP-binding</keyword>
<proteinExistence type="predicted"/>
<sequence length="211" mass="22568">MFQFTNSAPTFVLDHVTAGYTRESAVFKDFTLTRTGPGLSRIRGKNGTGKSTLVELISGYLRPQRGSVQIGGIPADRPAARAARNICRTALALYPQMSAHDHLVLASRARGTDPVDALARWDHYGAGEWLDSPAGELSTGNARKLWVILCTLGVGSLVVLDEPFIGLDAHGIETLRSEIDAWSITSRVLLVAHGDGAEESSAEDIVLGTAQ</sequence>
<dbReference type="SUPFAM" id="SSF52540">
    <property type="entry name" value="P-loop containing nucleoside triphosphate hydrolases"/>
    <property type="match status" value="1"/>
</dbReference>
<dbReference type="Pfam" id="PF00005">
    <property type="entry name" value="ABC_tran"/>
    <property type="match status" value="1"/>
</dbReference>
<dbReference type="InterPro" id="IPR027417">
    <property type="entry name" value="P-loop_NTPase"/>
</dbReference>
<evidence type="ECO:0000256" key="2">
    <source>
        <dbReference type="ARBA" id="ARBA00022741"/>
    </source>
</evidence>
<dbReference type="PANTHER" id="PTHR42939:SF1">
    <property type="entry name" value="ABC TRANSPORTER ATP-BINDING PROTEIN ALBC-RELATED"/>
    <property type="match status" value="1"/>
</dbReference>
<dbReference type="Proteomes" id="UP000219994">
    <property type="component" value="Unassembled WGS sequence"/>
</dbReference>
<dbReference type="Gene3D" id="3.40.50.300">
    <property type="entry name" value="P-loop containing nucleotide triphosphate hydrolases"/>
    <property type="match status" value="1"/>
</dbReference>
<dbReference type="GO" id="GO:0005524">
    <property type="term" value="F:ATP binding"/>
    <property type="evidence" value="ECO:0007669"/>
    <property type="project" value="UniProtKB-KW"/>
</dbReference>
<accession>A0A2A6FTG7</accession>
<dbReference type="InterPro" id="IPR003439">
    <property type="entry name" value="ABC_transporter-like_ATP-bd"/>
</dbReference>
<evidence type="ECO:0000256" key="1">
    <source>
        <dbReference type="ARBA" id="ARBA00022448"/>
    </source>
</evidence>
<comment type="caution">
    <text evidence="5">The sequence shown here is derived from an EMBL/GenBank/DDBJ whole genome shotgun (WGS) entry which is preliminary data.</text>
</comment>
<protein>
    <recommendedName>
        <fullName evidence="4">ABC transporter domain-containing protein</fullName>
    </recommendedName>
</protein>
<gene>
    <name evidence="5" type="ORF">B5766_03510</name>
</gene>
<feature type="domain" description="ABC transporter" evidence="4">
    <location>
        <begin position="42"/>
        <end position="164"/>
    </location>
</feature>
<evidence type="ECO:0000259" key="4">
    <source>
        <dbReference type="Pfam" id="PF00005"/>
    </source>
</evidence>